<proteinExistence type="predicted"/>
<evidence type="ECO:0000313" key="3">
    <source>
        <dbReference type="Proteomes" id="UP001187192"/>
    </source>
</evidence>
<gene>
    <name evidence="1" type="ORF">TIFTF001_040172</name>
    <name evidence="2" type="ORF">TIFTF001_040177</name>
</gene>
<comment type="caution">
    <text evidence="2">The sequence shown here is derived from an EMBL/GenBank/DDBJ whole genome shotgun (WGS) entry which is preliminary data.</text>
</comment>
<protein>
    <submittedName>
        <fullName evidence="2">Uncharacterized protein</fullName>
    </submittedName>
</protein>
<sequence>MKRVAQVLEDVAEGWLEEHKRKRSSYVNGDHENDLMGIMLSVLDQYEEIRSTYGSDRTNKGTCLDSES</sequence>
<accession>A0AA87YSR4</accession>
<dbReference type="EMBL" id="BTGU01001360">
    <property type="protein sequence ID" value="GMN22069.1"/>
    <property type="molecule type" value="Genomic_DNA"/>
</dbReference>
<keyword evidence="3" id="KW-1185">Reference proteome</keyword>
<evidence type="ECO:0000313" key="2">
    <source>
        <dbReference type="EMBL" id="GMN22083.1"/>
    </source>
</evidence>
<name>A0AA87YSR4_FICCA</name>
<organism evidence="2 3">
    <name type="scientific">Ficus carica</name>
    <name type="common">Common fig</name>
    <dbReference type="NCBI Taxonomy" id="3494"/>
    <lineage>
        <taxon>Eukaryota</taxon>
        <taxon>Viridiplantae</taxon>
        <taxon>Streptophyta</taxon>
        <taxon>Embryophyta</taxon>
        <taxon>Tracheophyta</taxon>
        <taxon>Spermatophyta</taxon>
        <taxon>Magnoliopsida</taxon>
        <taxon>eudicotyledons</taxon>
        <taxon>Gunneridae</taxon>
        <taxon>Pentapetalae</taxon>
        <taxon>rosids</taxon>
        <taxon>fabids</taxon>
        <taxon>Rosales</taxon>
        <taxon>Moraceae</taxon>
        <taxon>Ficeae</taxon>
        <taxon>Ficus</taxon>
    </lineage>
</organism>
<dbReference type="AlphaFoldDB" id="A0AA87YSR4"/>
<dbReference type="Proteomes" id="UP001187192">
    <property type="component" value="Unassembled WGS sequence"/>
</dbReference>
<evidence type="ECO:0000313" key="1">
    <source>
        <dbReference type="EMBL" id="GMN22069.1"/>
    </source>
</evidence>
<reference evidence="2" key="1">
    <citation type="submission" date="2023-07" db="EMBL/GenBank/DDBJ databases">
        <title>draft genome sequence of fig (Ficus carica).</title>
        <authorList>
            <person name="Takahashi T."/>
            <person name="Nishimura K."/>
        </authorList>
    </citation>
    <scope>NUCLEOTIDE SEQUENCE</scope>
</reference>
<dbReference type="EMBL" id="BTGU01001361">
    <property type="protein sequence ID" value="GMN22083.1"/>
    <property type="molecule type" value="Genomic_DNA"/>
</dbReference>